<proteinExistence type="predicted"/>
<evidence type="ECO:0000313" key="7">
    <source>
        <dbReference type="Proteomes" id="UP001634393"/>
    </source>
</evidence>
<dbReference type="PANTHER" id="PTHR20961">
    <property type="entry name" value="GLYCOSYLTRANSFERASE"/>
    <property type="match status" value="1"/>
</dbReference>
<keyword evidence="4" id="KW-0325">Glycoprotein</keyword>
<feature type="domain" description="Glycosyltransferase 61 catalytic" evidence="5">
    <location>
        <begin position="323"/>
        <end position="428"/>
    </location>
</feature>
<dbReference type="AlphaFoldDB" id="A0ABD3SJQ9"/>
<accession>A0ABD3SJQ9</accession>
<name>A0ABD3SJQ9_9LAMI</name>
<evidence type="ECO:0000256" key="3">
    <source>
        <dbReference type="ARBA" id="ARBA00022679"/>
    </source>
</evidence>
<evidence type="ECO:0000256" key="1">
    <source>
        <dbReference type="ARBA" id="ARBA00004323"/>
    </source>
</evidence>
<organism evidence="6 7">
    <name type="scientific">Penstemon smallii</name>
    <dbReference type="NCBI Taxonomy" id="265156"/>
    <lineage>
        <taxon>Eukaryota</taxon>
        <taxon>Viridiplantae</taxon>
        <taxon>Streptophyta</taxon>
        <taxon>Embryophyta</taxon>
        <taxon>Tracheophyta</taxon>
        <taxon>Spermatophyta</taxon>
        <taxon>Magnoliopsida</taxon>
        <taxon>eudicotyledons</taxon>
        <taxon>Gunneridae</taxon>
        <taxon>Pentapetalae</taxon>
        <taxon>asterids</taxon>
        <taxon>lamiids</taxon>
        <taxon>Lamiales</taxon>
        <taxon>Plantaginaceae</taxon>
        <taxon>Cheloneae</taxon>
        <taxon>Penstemon</taxon>
    </lineage>
</organism>
<keyword evidence="2" id="KW-0328">Glycosyltransferase</keyword>
<dbReference type="PANTHER" id="PTHR20961:SF149">
    <property type="entry name" value="PROTEIN O-LINKED-MANNOSE BETA-1,4-N-ACETYLGLUCOSAMINYLTRANSFERASE 2-LIKE"/>
    <property type="match status" value="1"/>
</dbReference>
<reference evidence="6 7" key="1">
    <citation type="submission" date="2024-12" db="EMBL/GenBank/DDBJ databases">
        <title>The unique morphological basis and parallel evolutionary history of personate flowers in Penstemon.</title>
        <authorList>
            <person name="Depatie T.H."/>
            <person name="Wessinger C.A."/>
        </authorList>
    </citation>
    <scope>NUCLEOTIDE SEQUENCE [LARGE SCALE GENOMIC DNA]</scope>
    <source>
        <strain evidence="6">WTNN_2</strain>
        <tissue evidence="6">Leaf</tissue>
    </source>
</reference>
<dbReference type="EMBL" id="JBJXBP010000006">
    <property type="protein sequence ID" value="KAL3824809.1"/>
    <property type="molecule type" value="Genomic_DNA"/>
</dbReference>
<dbReference type="Pfam" id="PF04577">
    <property type="entry name" value="Glyco_transf_61"/>
    <property type="match status" value="1"/>
</dbReference>
<comment type="subcellular location">
    <subcellularLocation>
        <location evidence="1">Golgi apparatus membrane</location>
        <topology evidence="1">Single-pass type II membrane protein</topology>
    </subcellularLocation>
</comment>
<keyword evidence="3" id="KW-0808">Transferase</keyword>
<protein>
    <recommendedName>
        <fullName evidence="5">Glycosyltransferase 61 catalytic domain-containing protein</fullName>
    </recommendedName>
</protein>
<evidence type="ECO:0000259" key="5">
    <source>
        <dbReference type="Pfam" id="PF04577"/>
    </source>
</evidence>
<keyword evidence="7" id="KW-1185">Reference proteome</keyword>
<comment type="caution">
    <text evidence="6">The sequence shown here is derived from an EMBL/GenBank/DDBJ whole genome shotgun (WGS) entry which is preliminary data.</text>
</comment>
<sequence length="523" mass="59243">MYDPIFAKSFTKYERKRFGFCALILSLIIALSICSIFKPHLHPLSVIGDAFDLQLSINAVEDMIINDDTVLNYEPKVNNAAENLPLSITSSDNTLSVNDTSALISESIGSNAAENLPLSITSSENTLIVNDTSTLILQPIVKKITEPICRTLEGGADYCDIEGDIRVEANSSTIFVVTNDHESISNSTNSWSIQPYPRKGIAFVKHWTVKLVRYDDVNIPKCTQNHRTPAILFSIGGYSGNHFHDFADLLFPLYTTSFHYKREVHFLASDYKSWWVPKFPELLNKLTKHEILDIDREKAEIHCYNKIVAGLKFQRELIMDQSSLMHNFRQLLRETYSLERKKTVRTRKGDGRKPRLMIISRKRTRILTNEGEVSKVAKKLGFEVVLAEAGVSTNLRSFAQMVNSCDVLMGIHGAGLTNMVFLPDNAILVQLVPLGGIDIFARLDFGNPASGMNIRYMEYKIATKESSLSRRYSIDDLVLKDPMSFHRKGWETLRSVYLDNQNVTIDIRRFKGTLVKALKLIRH</sequence>
<gene>
    <name evidence="6" type="ORF">ACJIZ3_020838</name>
</gene>
<dbReference type="InterPro" id="IPR049625">
    <property type="entry name" value="Glyco_transf_61_cat"/>
</dbReference>
<evidence type="ECO:0000313" key="6">
    <source>
        <dbReference type="EMBL" id="KAL3824809.1"/>
    </source>
</evidence>
<evidence type="ECO:0000256" key="2">
    <source>
        <dbReference type="ARBA" id="ARBA00022676"/>
    </source>
</evidence>
<dbReference type="GO" id="GO:0000139">
    <property type="term" value="C:Golgi membrane"/>
    <property type="evidence" value="ECO:0007669"/>
    <property type="project" value="UniProtKB-SubCell"/>
</dbReference>
<dbReference type="GO" id="GO:0016763">
    <property type="term" value="F:pentosyltransferase activity"/>
    <property type="evidence" value="ECO:0007669"/>
    <property type="project" value="UniProtKB-ARBA"/>
</dbReference>
<dbReference type="Proteomes" id="UP001634393">
    <property type="component" value="Unassembled WGS sequence"/>
</dbReference>
<dbReference type="InterPro" id="IPR007657">
    <property type="entry name" value="Glycosyltransferase_61"/>
</dbReference>
<evidence type="ECO:0000256" key="4">
    <source>
        <dbReference type="ARBA" id="ARBA00023180"/>
    </source>
</evidence>